<accession>A0A9N9K4A1</accession>
<feature type="non-terminal residue" evidence="1">
    <location>
        <position position="1"/>
    </location>
</feature>
<sequence>EATKAEESHLYLYTKIVTPATFERHQGFDLANLKYPLSEVLRFKASKTETYRTFKAKIASKFEVSVEQIRFRVFSKRLNKTVRPDVPIKDDCLGM</sequence>
<dbReference type="EMBL" id="CAJVPY010047224">
    <property type="protein sequence ID" value="CAG8811166.1"/>
    <property type="molecule type" value="Genomic_DNA"/>
</dbReference>
<protein>
    <submittedName>
        <fullName evidence="1">11560_t:CDS:1</fullName>
    </submittedName>
</protein>
<reference evidence="1" key="1">
    <citation type="submission" date="2021-06" db="EMBL/GenBank/DDBJ databases">
        <authorList>
            <person name="Kallberg Y."/>
            <person name="Tangrot J."/>
            <person name="Rosling A."/>
        </authorList>
    </citation>
    <scope>NUCLEOTIDE SEQUENCE</scope>
    <source>
        <strain evidence="1">MA453B</strain>
    </source>
</reference>
<evidence type="ECO:0000313" key="2">
    <source>
        <dbReference type="Proteomes" id="UP000789405"/>
    </source>
</evidence>
<dbReference type="Proteomes" id="UP000789405">
    <property type="component" value="Unassembled WGS sequence"/>
</dbReference>
<dbReference type="AlphaFoldDB" id="A0A9N9K4A1"/>
<name>A0A9N9K4A1_9GLOM</name>
<gene>
    <name evidence="1" type="ORF">DERYTH_LOCUS25418</name>
</gene>
<dbReference type="OrthoDB" id="2409563at2759"/>
<organism evidence="1 2">
    <name type="scientific">Dentiscutata erythropus</name>
    <dbReference type="NCBI Taxonomy" id="1348616"/>
    <lineage>
        <taxon>Eukaryota</taxon>
        <taxon>Fungi</taxon>
        <taxon>Fungi incertae sedis</taxon>
        <taxon>Mucoromycota</taxon>
        <taxon>Glomeromycotina</taxon>
        <taxon>Glomeromycetes</taxon>
        <taxon>Diversisporales</taxon>
        <taxon>Gigasporaceae</taxon>
        <taxon>Dentiscutata</taxon>
    </lineage>
</organism>
<feature type="non-terminal residue" evidence="1">
    <location>
        <position position="95"/>
    </location>
</feature>
<evidence type="ECO:0000313" key="1">
    <source>
        <dbReference type="EMBL" id="CAG8811166.1"/>
    </source>
</evidence>
<comment type="caution">
    <text evidence="1">The sequence shown here is derived from an EMBL/GenBank/DDBJ whole genome shotgun (WGS) entry which is preliminary data.</text>
</comment>
<proteinExistence type="predicted"/>
<keyword evidence="2" id="KW-1185">Reference proteome</keyword>